<reference evidence="2" key="2">
    <citation type="submission" date="2023-05" db="EMBL/GenBank/DDBJ databases">
        <authorList>
            <person name="Fouks B."/>
        </authorList>
    </citation>
    <scope>NUCLEOTIDE SEQUENCE</scope>
    <source>
        <strain evidence="2">Stay&amp;Tobe</strain>
        <tissue evidence="2">Testes</tissue>
    </source>
</reference>
<proteinExistence type="predicted"/>
<feature type="non-terminal residue" evidence="2">
    <location>
        <position position="1"/>
    </location>
</feature>
<dbReference type="AlphaFoldDB" id="A0AAD8EMD9"/>
<protein>
    <submittedName>
        <fullName evidence="2">Uncharacterized protein</fullName>
    </submittedName>
</protein>
<feature type="region of interest" description="Disordered" evidence="1">
    <location>
        <begin position="41"/>
        <end position="75"/>
    </location>
</feature>
<feature type="compositionally biased region" description="Acidic residues" evidence="1">
    <location>
        <begin position="42"/>
        <end position="53"/>
    </location>
</feature>
<accession>A0AAD8EMD9</accession>
<dbReference type="Proteomes" id="UP001233999">
    <property type="component" value="Unassembled WGS sequence"/>
</dbReference>
<dbReference type="EMBL" id="JASPKZ010002326">
    <property type="protein sequence ID" value="KAJ9595603.1"/>
    <property type="molecule type" value="Genomic_DNA"/>
</dbReference>
<evidence type="ECO:0000313" key="2">
    <source>
        <dbReference type="EMBL" id="KAJ9595603.1"/>
    </source>
</evidence>
<keyword evidence="3" id="KW-1185">Reference proteome</keyword>
<sequence>NLFDLSEATPSQVDLVKFDRIKTELFEDGLIVEGVHTLVHDDSDEDTDSDFGDDAPTYHEQQLPRHESSNSSFAPLPNFKLYLPNSRNLGKSNLCM</sequence>
<evidence type="ECO:0000313" key="3">
    <source>
        <dbReference type="Proteomes" id="UP001233999"/>
    </source>
</evidence>
<evidence type="ECO:0000256" key="1">
    <source>
        <dbReference type="SAM" id="MobiDB-lite"/>
    </source>
</evidence>
<feature type="non-terminal residue" evidence="2">
    <location>
        <position position="96"/>
    </location>
</feature>
<reference evidence="2" key="1">
    <citation type="journal article" date="2023" name="IScience">
        <title>Live-bearing cockroach genome reveals convergent evolutionary mechanisms linked to viviparity in insects and beyond.</title>
        <authorList>
            <person name="Fouks B."/>
            <person name="Harrison M.C."/>
            <person name="Mikhailova A.A."/>
            <person name="Marchal E."/>
            <person name="English S."/>
            <person name="Carruthers M."/>
            <person name="Jennings E.C."/>
            <person name="Chiamaka E.L."/>
            <person name="Frigard R.A."/>
            <person name="Pippel M."/>
            <person name="Attardo G.M."/>
            <person name="Benoit J.B."/>
            <person name="Bornberg-Bauer E."/>
            <person name="Tobe S.S."/>
        </authorList>
    </citation>
    <scope>NUCLEOTIDE SEQUENCE</scope>
    <source>
        <strain evidence="2">Stay&amp;Tobe</strain>
    </source>
</reference>
<gene>
    <name evidence="2" type="ORF">L9F63_013199</name>
</gene>
<name>A0AAD8EMD9_DIPPU</name>
<comment type="caution">
    <text evidence="2">The sequence shown here is derived from an EMBL/GenBank/DDBJ whole genome shotgun (WGS) entry which is preliminary data.</text>
</comment>
<organism evidence="2 3">
    <name type="scientific">Diploptera punctata</name>
    <name type="common">Pacific beetle cockroach</name>
    <dbReference type="NCBI Taxonomy" id="6984"/>
    <lineage>
        <taxon>Eukaryota</taxon>
        <taxon>Metazoa</taxon>
        <taxon>Ecdysozoa</taxon>
        <taxon>Arthropoda</taxon>
        <taxon>Hexapoda</taxon>
        <taxon>Insecta</taxon>
        <taxon>Pterygota</taxon>
        <taxon>Neoptera</taxon>
        <taxon>Polyneoptera</taxon>
        <taxon>Dictyoptera</taxon>
        <taxon>Blattodea</taxon>
        <taxon>Blaberoidea</taxon>
        <taxon>Blaberidae</taxon>
        <taxon>Diplopterinae</taxon>
        <taxon>Diploptera</taxon>
    </lineage>
</organism>